<proteinExistence type="predicted"/>
<evidence type="ECO:0000256" key="1">
    <source>
        <dbReference type="ARBA" id="ARBA00022679"/>
    </source>
</evidence>
<dbReference type="AlphaFoldDB" id="A0A3A8ELG5"/>
<dbReference type="OrthoDB" id="9801609at2"/>
<evidence type="ECO:0000313" key="4">
    <source>
        <dbReference type="EMBL" id="RKG31600.1"/>
    </source>
</evidence>
<keyword evidence="5" id="KW-1185">Reference proteome</keyword>
<dbReference type="RefSeq" id="WP_120402333.1">
    <property type="nucleotide sequence ID" value="NZ_RAXV01000014.1"/>
</dbReference>
<accession>A0A3A8ELG5</accession>
<reference evidence="4 5" key="1">
    <citation type="submission" date="2018-09" db="EMBL/GenBank/DDBJ databases">
        <title>The draft genome of Acinetobacter spp. strains.</title>
        <authorList>
            <person name="Qin J."/>
            <person name="Feng Y."/>
            <person name="Zong Z."/>
        </authorList>
    </citation>
    <scope>NUCLEOTIDE SEQUENCE [LARGE SCALE GENOMIC DNA]</scope>
    <source>
        <strain evidence="4 5">WCHAc060012</strain>
    </source>
</reference>
<dbReference type="EMBL" id="RAXV01000014">
    <property type="protein sequence ID" value="RKG31600.1"/>
    <property type="molecule type" value="Genomic_DNA"/>
</dbReference>
<evidence type="ECO:0000259" key="3">
    <source>
        <dbReference type="Pfam" id="PF13439"/>
    </source>
</evidence>
<dbReference type="GO" id="GO:0016757">
    <property type="term" value="F:glycosyltransferase activity"/>
    <property type="evidence" value="ECO:0007669"/>
    <property type="project" value="InterPro"/>
</dbReference>
<comment type="caution">
    <text evidence="4">The sequence shown here is derived from an EMBL/GenBank/DDBJ whole genome shotgun (WGS) entry which is preliminary data.</text>
</comment>
<dbReference type="CDD" id="cd03809">
    <property type="entry name" value="GT4_MtfB-like"/>
    <property type="match status" value="1"/>
</dbReference>
<dbReference type="PANTHER" id="PTHR46401:SF2">
    <property type="entry name" value="GLYCOSYLTRANSFERASE WBBK-RELATED"/>
    <property type="match status" value="1"/>
</dbReference>
<feature type="domain" description="Glycosyltransferase subfamily 4-like N-terminal" evidence="3">
    <location>
        <begin position="15"/>
        <end position="176"/>
    </location>
</feature>
<evidence type="ECO:0000259" key="2">
    <source>
        <dbReference type="Pfam" id="PF00534"/>
    </source>
</evidence>
<organism evidence="4 5">
    <name type="scientific">Acinetobacter tianfuensis</name>
    <dbReference type="NCBI Taxonomy" id="2419603"/>
    <lineage>
        <taxon>Bacteria</taxon>
        <taxon>Pseudomonadati</taxon>
        <taxon>Pseudomonadota</taxon>
        <taxon>Gammaproteobacteria</taxon>
        <taxon>Moraxellales</taxon>
        <taxon>Moraxellaceae</taxon>
        <taxon>Acinetobacter</taxon>
    </lineage>
</organism>
<sequence>MNIKFDPAIFCSQRFGGISRYFFELSNEIKALNKNDDIKIVAPLYTNEYIRESKFTKGYYWGGYPKYTNHLYKYLNYFIDALDDKVFSYDICHMTYYKPYVNKSKSKKVITVYDMIHEIFPDNFNANDRTRKNKLTSINASDHIICISESTKFDLVNILNIPEEKISVIHLGVGLDVGALVERKDDYILYVGSRGGYKNFNNFVKAYSMNISLKNKIKLYVFGGGLFSKEELSLFNSLGINEKYIIHVGNDDLVLDGLYKNALAFVYPSLYEGFGLPPLEAMIRGCPVVVSNTSSIPEVVGDAGLYFNPNSVDDMSEALSKIIFDTNLRELLVAEGIEHAKKFTWKNCAIRTREVYESLL</sequence>
<keyword evidence="1 4" id="KW-0808">Transferase</keyword>
<name>A0A3A8ELG5_9GAMM</name>
<feature type="domain" description="Glycosyl transferase family 1" evidence="2">
    <location>
        <begin position="183"/>
        <end position="336"/>
    </location>
</feature>
<dbReference type="InterPro" id="IPR028098">
    <property type="entry name" value="Glyco_trans_4-like_N"/>
</dbReference>
<dbReference type="GO" id="GO:0009103">
    <property type="term" value="P:lipopolysaccharide biosynthetic process"/>
    <property type="evidence" value="ECO:0007669"/>
    <property type="project" value="TreeGrafter"/>
</dbReference>
<dbReference type="SUPFAM" id="SSF53756">
    <property type="entry name" value="UDP-Glycosyltransferase/glycogen phosphorylase"/>
    <property type="match status" value="1"/>
</dbReference>
<gene>
    <name evidence="4" type="ORF">D7V32_07835</name>
</gene>
<dbReference type="Pfam" id="PF13439">
    <property type="entry name" value="Glyco_transf_4"/>
    <property type="match status" value="1"/>
</dbReference>
<dbReference type="Gene3D" id="3.40.50.2000">
    <property type="entry name" value="Glycogen Phosphorylase B"/>
    <property type="match status" value="2"/>
</dbReference>
<dbReference type="Pfam" id="PF00534">
    <property type="entry name" value="Glycos_transf_1"/>
    <property type="match status" value="1"/>
</dbReference>
<evidence type="ECO:0000313" key="5">
    <source>
        <dbReference type="Proteomes" id="UP000282388"/>
    </source>
</evidence>
<dbReference type="InterPro" id="IPR001296">
    <property type="entry name" value="Glyco_trans_1"/>
</dbReference>
<dbReference type="Proteomes" id="UP000282388">
    <property type="component" value="Unassembled WGS sequence"/>
</dbReference>
<dbReference type="PANTHER" id="PTHR46401">
    <property type="entry name" value="GLYCOSYLTRANSFERASE WBBK-RELATED"/>
    <property type="match status" value="1"/>
</dbReference>
<protein>
    <submittedName>
        <fullName evidence="4">Glycosyltransferase family 1 protein</fullName>
    </submittedName>
</protein>